<evidence type="ECO:0000256" key="1">
    <source>
        <dbReference type="ARBA" id="ARBA00001936"/>
    </source>
</evidence>
<dbReference type="InterPro" id="IPR015797">
    <property type="entry name" value="NUDIX_hydrolase-like_dom_sf"/>
</dbReference>
<keyword evidence="3" id="KW-0479">Metal-binding</keyword>
<organism evidence="8 9">
    <name type="scientific">Thermovirga lienii (strain ATCC BAA-1197 / DSM 17291 / Cas60314)</name>
    <dbReference type="NCBI Taxonomy" id="580340"/>
    <lineage>
        <taxon>Bacteria</taxon>
        <taxon>Thermotogati</taxon>
        <taxon>Synergistota</taxon>
        <taxon>Synergistia</taxon>
        <taxon>Synergistales</taxon>
        <taxon>Thermovirgaceae</taxon>
        <taxon>Thermovirga</taxon>
    </lineage>
</organism>
<dbReference type="OrthoDB" id="9802805at2"/>
<evidence type="ECO:0000256" key="4">
    <source>
        <dbReference type="ARBA" id="ARBA00022801"/>
    </source>
</evidence>
<dbReference type="InterPro" id="IPR045121">
    <property type="entry name" value="CoAse"/>
</dbReference>
<sequence length="224" mass="25903">MNQGRMLLEDKETLVIVEWLAQKNLNKRNHSGVWIKSEVNVDNVVSWASLPNTGRRQSAVIIPYVKGLKGKDALLLIEKSKKLRHHAGQMAFPGGAREDKDVTPLDTALRELHEEVGISPERVEVVEALPKEYVYSSDFVIYPYLAYIDGEDLFGSITLDEEELAAAVLVDIKRLPVPPKFRWKRTLQGVIVYPEFYLSPERTVWGATARMLWRFLRRYYYERR</sequence>
<dbReference type="KEGG" id="tli:Tlie_0756"/>
<keyword evidence="6" id="KW-0464">Manganese</keyword>
<dbReference type="Gene3D" id="3.90.79.10">
    <property type="entry name" value="Nucleoside Triphosphate Pyrophosphohydrolase"/>
    <property type="match status" value="1"/>
</dbReference>
<keyword evidence="4 8" id="KW-0378">Hydrolase</keyword>
<dbReference type="InterPro" id="IPR000086">
    <property type="entry name" value="NUDIX_hydrolase_dom"/>
</dbReference>
<feature type="domain" description="Nudix hydrolase" evidence="7">
    <location>
        <begin position="54"/>
        <end position="191"/>
    </location>
</feature>
<evidence type="ECO:0000256" key="2">
    <source>
        <dbReference type="ARBA" id="ARBA00001946"/>
    </source>
</evidence>
<gene>
    <name evidence="8" type="ordered locus">Tlie_0756</name>
</gene>
<dbReference type="PANTHER" id="PTHR12992:SF11">
    <property type="entry name" value="MITOCHONDRIAL COENZYME A DIPHOSPHATASE NUDT8"/>
    <property type="match status" value="1"/>
</dbReference>
<dbReference type="STRING" id="580340.Tlie_0756"/>
<dbReference type="Proteomes" id="UP000005868">
    <property type="component" value="Chromosome"/>
</dbReference>
<evidence type="ECO:0000259" key="7">
    <source>
        <dbReference type="PROSITE" id="PS51462"/>
    </source>
</evidence>
<evidence type="ECO:0000313" key="8">
    <source>
        <dbReference type="EMBL" id="AER66489.1"/>
    </source>
</evidence>
<dbReference type="PROSITE" id="PS51462">
    <property type="entry name" value="NUDIX"/>
    <property type="match status" value="1"/>
</dbReference>
<dbReference type="GO" id="GO:0010945">
    <property type="term" value="F:coenzyme A diphosphatase activity"/>
    <property type="evidence" value="ECO:0007669"/>
    <property type="project" value="InterPro"/>
</dbReference>
<dbReference type="AlphaFoldDB" id="G7V9D9"/>
<reference evidence="8 9" key="2">
    <citation type="journal article" date="2012" name="Stand. Genomic Sci.">
        <title>Genome sequence of the moderately thermophilic, amino-acid-degrading and sulfur-reducing bacterium Thermovirga lienii type strain (Cas60314(T)).</title>
        <authorList>
            <person name="Goker M."/>
            <person name="Saunders E."/>
            <person name="Lapidus A."/>
            <person name="Nolan M."/>
            <person name="Lucas S."/>
            <person name="Hammon N."/>
            <person name="Deshpande S."/>
            <person name="Cheng J.F."/>
            <person name="Han C."/>
            <person name="Tapia R."/>
            <person name="Goodwin L.A."/>
            <person name="Pitluck S."/>
            <person name="Liolios K."/>
            <person name="Mavromatis K."/>
            <person name="Pagani I."/>
            <person name="Ivanova N."/>
            <person name="Mikhailova N."/>
            <person name="Pati A."/>
            <person name="Chen A."/>
            <person name="Palaniappan K."/>
            <person name="Land M."/>
            <person name="Chang Y.J."/>
            <person name="Jeffries C.D."/>
            <person name="Brambilla E.M."/>
            <person name="Rohde M."/>
            <person name="Spring S."/>
            <person name="Detter J.C."/>
            <person name="Woyke T."/>
            <person name="Bristow J."/>
            <person name="Eisen J.A."/>
            <person name="Markowitz V."/>
            <person name="Hugenholtz P."/>
            <person name="Kyrpides N.C."/>
            <person name="Klenk H.P."/>
        </authorList>
    </citation>
    <scope>NUCLEOTIDE SEQUENCE [LARGE SCALE GENOMIC DNA]</scope>
    <source>
        <strain evidence="9">ATCC BAA-1197 / DSM 17291 / Cas60314</strain>
    </source>
</reference>
<proteinExistence type="predicted"/>
<reference evidence="9" key="1">
    <citation type="submission" date="2011-10" db="EMBL/GenBank/DDBJ databases">
        <title>The complete genome of chromosome of Thermovirga lienii DSM 17291.</title>
        <authorList>
            <consortium name="US DOE Joint Genome Institute (JGI-PGF)"/>
            <person name="Lucas S."/>
            <person name="Copeland A."/>
            <person name="Lapidus A."/>
            <person name="Glavina del Rio T."/>
            <person name="Dalin E."/>
            <person name="Tice H."/>
            <person name="Bruce D."/>
            <person name="Goodwin L."/>
            <person name="Pitluck S."/>
            <person name="Peters L."/>
            <person name="Mikhailova N."/>
            <person name="Saunders E."/>
            <person name="Kyrpides N."/>
            <person name="Mavromatis K."/>
            <person name="Ivanova N."/>
            <person name="Last F.I."/>
            <person name="Brettin T."/>
            <person name="Detter J.C."/>
            <person name="Han C."/>
            <person name="Larimer F."/>
            <person name="Land M."/>
            <person name="Hauser L."/>
            <person name="Markowitz V."/>
            <person name="Cheng J.-F."/>
            <person name="Hugenholtz P."/>
            <person name="Woyke T."/>
            <person name="Wu D."/>
            <person name="Spring S."/>
            <person name="Schroeder M."/>
            <person name="Brambilla E.-M."/>
            <person name="Klenk H.-P."/>
            <person name="Eisen J.A."/>
        </authorList>
    </citation>
    <scope>NUCLEOTIDE SEQUENCE [LARGE SCALE GENOMIC DNA]</scope>
    <source>
        <strain evidence="9">ATCC BAA-1197 / DSM 17291 / Cas60314</strain>
    </source>
</reference>
<dbReference type="PANTHER" id="PTHR12992">
    <property type="entry name" value="NUDIX HYDROLASE"/>
    <property type="match status" value="1"/>
</dbReference>
<accession>G7V9D9</accession>
<comment type="cofactor">
    <cofactor evidence="2">
        <name>Mg(2+)</name>
        <dbReference type="ChEBI" id="CHEBI:18420"/>
    </cofactor>
</comment>
<evidence type="ECO:0000256" key="3">
    <source>
        <dbReference type="ARBA" id="ARBA00022723"/>
    </source>
</evidence>
<comment type="cofactor">
    <cofactor evidence="1">
        <name>Mn(2+)</name>
        <dbReference type="ChEBI" id="CHEBI:29035"/>
    </cofactor>
</comment>
<dbReference type="GO" id="GO:0046872">
    <property type="term" value="F:metal ion binding"/>
    <property type="evidence" value="ECO:0007669"/>
    <property type="project" value="UniProtKB-KW"/>
</dbReference>
<protein>
    <submittedName>
        <fullName evidence="8">NUDIX hydrolase</fullName>
    </submittedName>
</protein>
<keyword evidence="9" id="KW-1185">Reference proteome</keyword>
<dbReference type="EMBL" id="CP003096">
    <property type="protein sequence ID" value="AER66489.1"/>
    <property type="molecule type" value="Genomic_DNA"/>
</dbReference>
<dbReference type="HOGENOM" id="CLU_040940_5_2_0"/>
<evidence type="ECO:0000256" key="6">
    <source>
        <dbReference type="ARBA" id="ARBA00023211"/>
    </source>
</evidence>
<dbReference type="SUPFAM" id="SSF55811">
    <property type="entry name" value="Nudix"/>
    <property type="match status" value="1"/>
</dbReference>
<name>G7V9D9_THELD</name>
<evidence type="ECO:0000256" key="5">
    <source>
        <dbReference type="ARBA" id="ARBA00022842"/>
    </source>
</evidence>
<dbReference type="Pfam" id="PF00293">
    <property type="entry name" value="NUDIX"/>
    <property type="match status" value="1"/>
</dbReference>
<dbReference type="eggNOG" id="COG0494">
    <property type="taxonomic scope" value="Bacteria"/>
</dbReference>
<keyword evidence="5" id="KW-0460">Magnesium</keyword>
<dbReference type="CDD" id="cd03426">
    <property type="entry name" value="NUDIX_CoAse_Nudt7"/>
    <property type="match status" value="1"/>
</dbReference>
<evidence type="ECO:0000313" key="9">
    <source>
        <dbReference type="Proteomes" id="UP000005868"/>
    </source>
</evidence>